<dbReference type="AlphaFoldDB" id="A0A345CP01"/>
<sequence length="76" mass="8729">MKEVIRGDTEPVHIVVANQAIETHKKKYGTGNKYHPIIYSIRYRNKSYQIEVTNRKTTISASVITGVRTLLKVWNA</sequence>
<accession>A0A345CP01</accession>
<evidence type="ECO:0000313" key="1">
    <source>
        <dbReference type="EMBL" id="AXF75168.1"/>
    </source>
</evidence>
<organism evidence="1 2">
    <name type="scientific">Erwinia tracheiphila</name>
    <dbReference type="NCBI Taxonomy" id="65700"/>
    <lineage>
        <taxon>Bacteria</taxon>
        <taxon>Pseudomonadati</taxon>
        <taxon>Pseudomonadota</taxon>
        <taxon>Gammaproteobacteria</taxon>
        <taxon>Enterobacterales</taxon>
        <taxon>Erwiniaceae</taxon>
        <taxon>Erwinia</taxon>
    </lineage>
</organism>
<name>A0A345CP01_9GAMM</name>
<dbReference type="Pfam" id="PF13269">
    <property type="entry name" value="DUF4060"/>
    <property type="match status" value="1"/>
</dbReference>
<dbReference type="Proteomes" id="UP000264980">
    <property type="component" value="Chromosome"/>
</dbReference>
<dbReference type="InterPro" id="IPR025135">
    <property type="entry name" value="DUF4060"/>
</dbReference>
<gene>
    <name evidence="1" type="ORF">AV903_02080</name>
</gene>
<proteinExistence type="predicted"/>
<dbReference type="EMBL" id="CP013970">
    <property type="protein sequence ID" value="AXF75168.1"/>
    <property type="molecule type" value="Genomic_DNA"/>
</dbReference>
<evidence type="ECO:0000313" key="2">
    <source>
        <dbReference type="Proteomes" id="UP000264980"/>
    </source>
</evidence>
<dbReference type="RefSeq" id="WP_233478859.1">
    <property type="nucleotide sequence ID" value="NZ_CP013970.1"/>
</dbReference>
<protein>
    <submittedName>
        <fullName evidence="1">DUF4060 family protein</fullName>
    </submittedName>
</protein>
<reference evidence="1 2" key="1">
    <citation type="submission" date="2016-01" db="EMBL/GenBank/DDBJ databases">
        <authorList>
            <person name="Oliw E.H."/>
        </authorList>
    </citation>
    <scope>NUCLEOTIDE SEQUENCE [LARGE SCALE GENOMIC DNA]</scope>
    <source>
        <strain evidence="1 2">MDcuke</strain>
    </source>
</reference>